<reference evidence="1 2" key="1">
    <citation type="submission" date="2020-07" db="EMBL/GenBank/DDBJ databases">
        <title>Genomic Encyclopedia of Type Strains, Phase IV (KMG-V): Genome sequencing to study the core and pangenomes of soil and plant-associated prokaryotes.</title>
        <authorList>
            <person name="Whitman W."/>
        </authorList>
    </citation>
    <scope>NUCLEOTIDE SEQUENCE [LARGE SCALE GENOMIC DNA]</scope>
    <source>
        <strain evidence="1 2">M8UP30</strain>
    </source>
</reference>
<name>A0A7Y9NNW3_9BACT</name>
<dbReference type="AlphaFoldDB" id="A0A7Y9NNW3"/>
<sequence>MHFEFPRAVSGAKKAAGPLDGACRALLVMVIRRSSCRFCVDGL</sequence>
<organism evidence="1 2">
    <name type="scientific">Tunturiibacter lichenicola</name>
    <dbReference type="NCBI Taxonomy" id="2051959"/>
    <lineage>
        <taxon>Bacteria</taxon>
        <taxon>Pseudomonadati</taxon>
        <taxon>Acidobacteriota</taxon>
        <taxon>Terriglobia</taxon>
        <taxon>Terriglobales</taxon>
        <taxon>Acidobacteriaceae</taxon>
        <taxon>Tunturiibacter</taxon>
    </lineage>
</organism>
<dbReference type="EMBL" id="JACCCV010000002">
    <property type="protein sequence ID" value="NYF52834.1"/>
    <property type="molecule type" value="Genomic_DNA"/>
</dbReference>
<accession>A0A7Y9NNW3</accession>
<evidence type="ECO:0000313" key="2">
    <source>
        <dbReference type="Proteomes" id="UP000534186"/>
    </source>
</evidence>
<proteinExistence type="predicted"/>
<comment type="caution">
    <text evidence="1">The sequence shown here is derived from an EMBL/GenBank/DDBJ whole genome shotgun (WGS) entry which is preliminary data.</text>
</comment>
<gene>
    <name evidence="1" type="ORF">HDF12_003233</name>
</gene>
<dbReference type="Proteomes" id="UP000534186">
    <property type="component" value="Unassembled WGS sequence"/>
</dbReference>
<evidence type="ECO:0000313" key="1">
    <source>
        <dbReference type="EMBL" id="NYF52834.1"/>
    </source>
</evidence>
<protein>
    <submittedName>
        <fullName evidence="1">Uncharacterized protein</fullName>
    </submittedName>
</protein>